<sequence>MSILVSIIDFLLKLIQSWGKKSIEDNPLVVEPLLVIPHPEEPPDYTRTVDNVETHIVLAEWLTLYEVPAEFWECWKSAIDIQVYEIYPAYMLQWGVKQDWPSLAWESDGKRHIAIKPEYLNPGVLAHEQAHNSFALLTETQKSQFAYLYTPLKDTDPLIKLLYSINPYGLTSDVEAHAELYRFLGWDLPIELHEFYPKLLV</sequence>
<proteinExistence type="predicted"/>
<name>A0A6H1ZS30_9ZZZZ</name>
<reference evidence="1" key="1">
    <citation type="submission" date="2020-03" db="EMBL/GenBank/DDBJ databases">
        <title>The deep terrestrial virosphere.</title>
        <authorList>
            <person name="Holmfeldt K."/>
            <person name="Nilsson E."/>
            <person name="Simone D."/>
            <person name="Lopez-Fernandez M."/>
            <person name="Wu X."/>
            <person name="de Brujin I."/>
            <person name="Lundin D."/>
            <person name="Andersson A."/>
            <person name="Bertilsson S."/>
            <person name="Dopson M."/>
        </authorList>
    </citation>
    <scope>NUCLEOTIDE SEQUENCE</scope>
    <source>
        <strain evidence="1">TM448A01889</strain>
    </source>
</reference>
<dbReference type="AlphaFoldDB" id="A0A6H1ZS30"/>
<gene>
    <name evidence="1" type="ORF">TM448A01889_0011</name>
</gene>
<evidence type="ECO:0000313" key="1">
    <source>
        <dbReference type="EMBL" id="QJA50746.1"/>
    </source>
</evidence>
<protein>
    <submittedName>
        <fullName evidence="1">Uncharacterized protein</fullName>
    </submittedName>
</protein>
<dbReference type="EMBL" id="MT144215">
    <property type="protein sequence ID" value="QJA50746.1"/>
    <property type="molecule type" value="Genomic_DNA"/>
</dbReference>
<organism evidence="1">
    <name type="scientific">viral metagenome</name>
    <dbReference type="NCBI Taxonomy" id="1070528"/>
    <lineage>
        <taxon>unclassified sequences</taxon>
        <taxon>metagenomes</taxon>
        <taxon>organismal metagenomes</taxon>
    </lineage>
</organism>
<accession>A0A6H1ZS30</accession>